<name>A0ABW1U4T3_9BURK</name>
<dbReference type="GO" id="GO:0016787">
    <property type="term" value="F:hydrolase activity"/>
    <property type="evidence" value="ECO:0007669"/>
    <property type="project" value="UniProtKB-KW"/>
</dbReference>
<dbReference type="PANTHER" id="PTHR43798:SF31">
    <property type="entry name" value="AB HYDROLASE SUPERFAMILY PROTEIN YCLE"/>
    <property type="match status" value="1"/>
</dbReference>
<dbReference type="Gene3D" id="3.40.50.1820">
    <property type="entry name" value="alpha/beta hydrolase"/>
    <property type="match status" value="1"/>
</dbReference>
<feature type="domain" description="AB hydrolase-1" evidence="2">
    <location>
        <begin position="46"/>
        <end position="279"/>
    </location>
</feature>
<evidence type="ECO:0000259" key="2">
    <source>
        <dbReference type="Pfam" id="PF00561"/>
    </source>
</evidence>
<dbReference type="SUPFAM" id="SSF53474">
    <property type="entry name" value="alpha/beta-Hydrolases"/>
    <property type="match status" value="1"/>
</dbReference>
<protein>
    <submittedName>
        <fullName evidence="3">Alpha/beta fold hydrolase</fullName>
    </submittedName>
</protein>
<proteinExistence type="predicted"/>
<accession>A0ABW1U4T3</accession>
<gene>
    <name evidence="3" type="ORF">ACFQND_27105</name>
</gene>
<organism evidence="3 4">
    <name type="scientific">Polaromonas aquatica</name>
    <dbReference type="NCBI Taxonomy" id="332657"/>
    <lineage>
        <taxon>Bacteria</taxon>
        <taxon>Pseudomonadati</taxon>
        <taxon>Pseudomonadota</taxon>
        <taxon>Betaproteobacteria</taxon>
        <taxon>Burkholderiales</taxon>
        <taxon>Comamonadaceae</taxon>
        <taxon>Polaromonas</taxon>
    </lineage>
</organism>
<dbReference type="InterPro" id="IPR000073">
    <property type="entry name" value="AB_hydrolase_1"/>
</dbReference>
<dbReference type="Pfam" id="PF00561">
    <property type="entry name" value="Abhydrolase_1"/>
    <property type="match status" value="1"/>
</dbReference>
<dbReference type="Proteomes" id="UP001596270">
    <property type="component" value="Unassembled WGS sequence"/>
</dbReference>
<dbReference type="PANTHER" id="PTHR43798">
    <property type="entry name" value="MONOACYLGLYCEROL LIPASE"/>
    <property type="match status" value="1"/>
</dbReference>
<dbReference type="EMBL" id="JBHSRS010000084">
    <property type="protein sequence ID" value="MFC6284911.1"/>
    <property type="molecule type" value="Genomic_DNA"/>
</dbReference>
<dbReference type="InterPro" id="IPR029058">
    <property type="entry name" value="AB_hydrolase_fold"/>
</dbReference>
<comment type="caution">
    <text evidence="3">The sequence shown here is derived from an EMBL/GenBank/DDBJ whole genome shotgun (WGS) entry which is preliminary data.</text>
</comment>
<dbReference type="InterPro" id="IPR050266">
    <property type="entry name" value="AB_hydrolase_sf"/>
</dbReference>
<reference evidence="4" key="1">
    <citation type="journal article" date="2019" name="Int. J. Syst. Evol. Microbiol.">
        <title>The Global Catalogue of Microorganisms (GCM) 10K type strain sequencing project: providing services to taxonomists for standard genome sequencing and annotation.</title>
        <authorList>
            <consortium name="The Broad Institute Genomics Platform"/>
            <consortium name="The Broad Institute Genome Sequencing Center for Infectious Disease"/>
            <person name="Wu L."/>
            <person name="Ma J."/>
        </authorList>
    </citation>
    <scope>NUCLEOTIDE SEQUENCE [LARGE SCALE GENOMIC DNA]</scope>
    <source>
        <strain evidence="4">CCUG 39402</strain>
    </source>
</reference>
<evidence type="ECO:0000313" key="4">
    <source>
        <dbReference type="Proteomes" id="UP001596270"/>
    </source>
</evidence>
<evidence type="ECO:0000313" key="3">
    <source>
        <dbReference type="EMBL" id="MFC6284911.1"/>
    </source>
</evidence>
<keyword evidence="4" id="KW-1185">Reference proteome</keyword>
<dbReference type="RefSeq" id="WP_371439420.1">
    <property type="nucleotide sequence ID" value="NZ_JBHSRS010000084.1"/>
</dbReference>
<evidence type="ECO:0000256" key="1">
    <source>
        <dbReference type="ARBA" id="ARBA00022801"/>
    </source>
</evidence>
<sequence>MTPSISSNEEQKSIWAHLYNTDFRQGWVDVNGIRTRYVQAGHPGAPCVVMLHGTGGSWETFCANLPAFSKHFNCFALDMVGCGFSDKPDYPYEIATYMTHVLGFMDAMQISKTHLVGVSLGAWVAARLAHNHAGRIGRLALTSVAGLIADPATMARIRAGRGKAVEDPSWSNVKAIFEKLILNEKYRLDDFVAIRQASYRLPDMKRAMDHILVLQDPEIRTRNLLTEDEWREIQNPALLIGSVDDPDTYLETARKVAKLMPHARYVEMQNVGHWAHYEDAGTFNKLAIPFFQE</sequence>
<keyword evidence="1 3" id="KW-0378">Hydrolase</keyword>